<keyword evidence="2" id="KW-1185">Reference proteome</keyword>
<proteinExistence type="predicted"/>
<dbReference type="HOGENOM" id="CLU_2129360_0_0_0"/>
<sequence>MKIRIHPYTPLLLLTVLVTFILTQMTGPNLALGSGLGLISGVVSYRTLEDWHCPDGHSEERRVLLYGLLAALCILVSGPQGPLTLTATVCLTFAALMLAHTLQPPTPEASHAG</sequence>
<dbReference type="EMBL" id="CP002538">
    <property type="protein sequence ID" value="ADY27629.1"/>
    <property type="molecule type" value="Genomic_DNA"/>
</dbReference>
<organism evidence="1 2">
    <name type="scientific">Deinococcus proteolyticus (strain ATCC 35074 / DSM 20540 / JCM 6276 / NBRC 101906 / NCIMB 13154 / VKM Ac-1939 / CCM 2703 / MRP)</name>
    <dbReference type="NCBI Taxonomy" id="693977"/>
    <lineage>
        <taxon>Bacteria</taxon>
        <taxon>Thermotogati</taxon>
        <taxon>Deinococcota</taxon>
        <taxon>Deinococci</taxon>
        <taxon>Deinococcales</taxon>
        <taxon>Deinococcaceae</taxon>
        <taxon>Deinococcus</taxon>
    </lineage>
</organism>
<dbReference type="Proteomes" id="UP000007718">
    <property type="component" value="Plasmid pDEIPR02"/>
</dbReference>
<dbReference type="AlphaFoldDB" id="F0RQS0"/>
<geneLocation type="plasmid" evidence="1 2">
    <name>pDEIPR02</name>
</geneLocation>
<protein>
    <submittedName>
        <fullName evidence="1">Uncharacterized protein</fullName>
    </submittedName>
</protein>
<keyword evidence="1" id="KW-0614">Plasmid</keyword>
<dbReference type="KEGG" id="dpt:Deipr_2512"/>
<reference evidence="2" key="1">
    <citation type="submission" date="2011-02" db="EMBL/GenBank/DDBJ databases">
        <title>The complete sequence of plasmid2 of Deinococcus proteolyticus DSM 20540.</title>
        <authorList>
            <consortium name="US DOE Joint Genome Institute (JGI-PGF)"/>
            <person name="Lucas S."/>
            <person name="Copeland A."/>
            <person name="Lapidus A."/>
            <person name="Bruce D."/>
            <person name="Goodwin L."/>
            <person name="Pitluck S."/>
            <person name="Kyrpides N."/>
            <person name="Mavromatis K."/>
            <person name="Pagani I."/>
            <person name="Ivanova N."/>
            <person name="Ovchinnikova G."/>
            <person name="Zeytun A."/>
            <person name="Detter J.C."/>
            <person name="Han C."/>
            <person name="Land M."/>
            <person name="Hauser L."/>
            <person name="Markowitz V."/>
            <person name="Cheng J.-F."/>
            <person name="Hugenholtz P."/>
            <person name="Woyke T."/>
            <person name="Wu D."/>
            <person name="Pukall R."/>
            <person name="Steenblock K."/>
            <person name="Brambilla E."/>
            <person name="Klenk H.-P."/>
            <person name="Eisen J.A."/>
        </authorList>
    </citation>
    <scope>NUCLEOTIDE SEQUENCE [LARGE SCALE GENOMIC DNA]</scope>
    <source>
        <strain evidence="2">ATCC 35074 / DSM 20540 / JCM 6276 / NBRC 101906 / NCIMB 13154 / VKM Ac-1939 / CCM 2703 / MRP</strain>
        <plasmid evidence="2">Plasmid pDEIPR02</plasmid>
    </source>
</reference>
<evidence type="ECO:0000313" key="1">
    <source>
        <dbReference type="EMBL" id="ADY27629.1"/>
    </source>
</evidence>
<name>F0RQS0_DEIPM</name>
<dbReference type="RefSeq" id="WP_013615983.1">
    <property type="nucleotide sequence ID" value="NC_015162.1"/>
</dbReference>
<evidence type="ECO:0000313" key="2">
    <source>
        <dbReference type="Proteomes" id="UP000007718"/>
    </source>
</evidence>
<accession>F0RQS0</accession>
<gene>
    <name evidence="1" type="ordered locus">Deipr_2512</name>
</gene>
<reference evidence="1 2" key="2">
    <citation type="journal article" date="2012" name="Stand. Genomic Sci.">
        <title>Complete genome sequence of the orange-red pigmented, radioresistant Deinococcus proteolyticus type strain (MRP(T)).</title>
        <authorList>
            <person name="Copeland A."/>
            <person name="Zeytun A."/>
            <person name="Yassawong M."/>
            <person name="Nolan M."/>
            <person name="Lucas S."/>
            <person name="Hammon N."/>
            <person name="Deshpande S."/>
            <person name="Cheng J.F."/>
            <person name="Han C."/>
            <person name="Tapia R."/>
            <person name="Goodwin L.A."/>
            <person name="Pitluck S."/>
            <person name="Mavromatis K."/>
            <person name="Liolios K."/>
            <person name="Pagani I."/>
            <person name="Ivanova N."/>
            <person name="Mikhailova N."/>
            <person name="Pati A."/>
            <person name="Chen A."/>
            <person name="Palaniappan K."/>
            <person name="Land M."/>
            <person name="Hauser L."/>
            <person name="Jeffries C.D."/>
            <person name="Brambilla E.M."/>
            <person name="Rohde M."/>
            <person name="Sikorski J."/>
            <person name="Pukall R."/>
            <person name="Goker M."/>
            <person name="Detter J.C."/>
            <person name="Woyke T."/>
            <person name="Bristow J."/>
            <person name="Eisen J.A."/>
            <person name="Markowitz V."/>
            <person name="Hugenholtz P."/>
            <person name="Kyrpides N.C."/>
            <person name="Klenk H.P."/>
            <person name="Lapidus A."/>
        </authorList>
    </citation>
    <scope>NUCLEOTIDE SEQUENCE [LARGE SCALE GENOMIC DNA]</scope>
    <source>
        <strain evidence="2">ATCC 35074 / DSM 20540 / JCM 6276 / NBRC 101906 / NCIMB 13154 / VKM Ac-1939 / CCM 2703 / MRP</strain>
        <plasmid evidence="2">Plasmid pDEIPR02</plasmid>
    </source>
</reference>